<evidence type="ECO:0000256" key="7">
    <source>
        <dbReference type="PROSITE-ProRule" id="PRU00169"/>
    </source>
</evidence>
<dbReference type="SUPFAM" id="SSF47384">
    <property type="entry name" value="Homodimeric domain of signal transducing histidine kinase"/>
    <property type="match status" value="1"/>
</dbReference>
<dbReference type="InterPro" id="IPR003594">
    <property type="entry name" value="HATPase_dom"/>
</dbReference>
<dbReference type="Gene3D" id="1.10.287.130">
    <property type="match status" value="1"/>
</dbReference>
<comment type="catalytic activity">
    <reaction evidence="1">
        <text>ATP + protein L-histidine = ADP + protein N-phospho-L-histidine.</text>
        <dbReference type="EC" id="2.7.13.3"/>
    </reaction>
</comment>
<protein>
    <recommendedName>
        <fullName evidence="2">histidine kinase</fullName>
        <ecNumber evidence="2">2.7.13.3</ecNumber>
    </recommendedName>
</protein>
<dbReference type="InterPro" id="IPR036097">
    <property type="entry name" value="HisK_dim/P_sf"/>
</dbReference>
<dbReference type="AlphaFoldDB" id="A0A2I8VK70"/>
<dbReference type="PRINTS" id="PR00344">
    <property type="entry name" value="BCTRLSENSOR"/>
</dbReference>
<dbReference type="Gene3D" id="3.40.50.2300">
    <property type="match status" value="1"/>
</dbReference>
<dbReference type="PROSITE" id="PS50112">
    <property type="entry name" value="PAS"/>
    <property type="match status" value="3"/>
</dbReference>
<accession>A0A2I8VK70</accession>
<dbReference type="EMBL" id="CP026309">
    <property type="protein sequence ID" value="AUV82318.1"/>
    <property type="molecule type" value="Genomic_DNA"/>
</dbReference>
<dbReference type="Proteomes" id="UP000236584">
    <property type="component" value="Chromosome"/>
</dbReference>
<dbReference type="KEGG" id="srub:C2R22_12265"/>
<reference evidence="12 13" key="1">
    <citation type="submission" date="2018-01" db="EMBL/GenBank/DDBJ databases">
        <title>Complete genome sequence of Salinigranum rubrum GX10T, an extremely halophilic archaeon isolated from a marine solar saltern.</title>
        <authorList>
            <person name="Han S."/>
        </authorList>
    </citation>
    <scope>NUCLEOTIDE SEQUENCE [LARGE SCALE GENOMIC DNA]</scope>
    <source>
        <strain evidence="12 13">GX10</strain>
    </source>
</reference>
<evidence type="ECO:0000256" key="2">
    <source>
        <dbReference type="ARBA" id="ARBA00012438"/>
    </source>
</evidence>
<sequence>MYPALDAIRVLHVDDEPEFAATAAAFLERTDDRFEIETAANATEGLTRLSERPFDCVVSDYDMPGRNGLEFLESVREEYPDLPFVLFTGKGSEEVASEAISAGVSDYLQKEMGTSQYTLLANRIRNAVEQHRSRVALEESEKRLSLFIEQSPLGVVEYDEDFEIVRLNPAGEEIFGYTEAELRGETWEVFVTERSYENVDAVTDALSKATGGFHSIDENVRKDGTHIVCEWHNRVVTDEHGEVVAVFSQFQDITERTERERELESIRRRLEAILENTTTPMFMKDDRGAYVFVNRSFRELFGLDDEEIVGRTDRELFGESVDEEVMRNDRAVLERAEPVETEETVLIEGEERVFLSTKVPVYDTGDRSDPDDPVAVFGLAVDITERTERERELKRYERLVATMQEAACIYDAEGRFEFVNEYLAGFYGTTPEALEGRESGLVPHIRAEGDGDPYQELLDGEREEFDGETEIELRGRGPEILQYTLTPLRIDGRIERVIGVAHEVTAFKERERELERKNERLDSFTRVVSHDLRNPLSVADGRLALAMDACDSEHLPPAARAVRRSQALVEDLLTLARDGDRATETTTVDLAALVSECWDATTSDATLRVETERSLRTDANRLRQLLENLLTNAVDHGGTTVTVGDLPDGFHVSDDGPGVSPTERERVFEAGYSTSRAGIGFGLAIVQEVAEAHGWTVHVTDSDAGGARFEVRGVETTE</sequence>
<evidence type="ECO:0000259" key="8">
    <source>
        <dbReference type="PROSITE" id="PS50109"/>
    </source>
</evidence>
<dbReference type="Pfam" id="PF00512">
    <property type="entry name" value="HisKA"/>
    <property type="match status" value="1"/>
</dbReference>
<dbReference type="SMART" id="SM00448">
    <property type="entry name" value="REC"/>
    <property type="match status" value="1"/>
</dbReference>
<dbReference type="GeneID" id="35592878"/>
<evidence type="ECO:0000256" key="5">
    <source>
        <dbReference type="ARBA" id="ARBA00022777"/>
    </source>
</evidence>
<dbReference type="InterPro" id="IPR013656">
    <property type="entry name" value="PAS_4"/>
</dbReference>
<keyword evidence="4" id="KW-0808">Transferase</keyword>
<dbReference type="Gene3D" id="3.30.450.20">
    <property type="entry name" value="PAS domain"/>
    <property type="match status" value="3"/>
</dbReference>
<dbReference type="Gene3D" id="3.30.565.10">
    <property type="entry name" value="Histidine kinase-like ATPase, C-terminal domain"/>
    <property type="match status" value="1"/>
</dbReference>
<keyword evidence="13" id="KW-1185">Reference proteome</keyword>
<keyword evidence="5 12" id="KW-0418">Kinase</keyword>
<dbReference type="InterPro" id="IPR011006">
    <property type="entry name" value="CheY-like_superfamily"/>
</dbReference>
<dbReference type="InterPro" id="IPR001610">
    <property type="entry name" value="PAC"/>
</dbReference>
<organism evidence="12 13">
    <name type="scientific">Salinigranum rubrum</name>
    <dbReference type="NCBI Taxonomy" id="755307"/>
    <lineage>
        <taxon>Archaea</taxon>
        <taxon>Methanobacteriati</taxon>
        <taxon>Methanobacteriota</taxon>
        <taxon>Stenosarchaea group</taxon>
        <taxon>Halobacteria</taxon>
        <taxon>Halobacteriales</taxon>
        <taxon>Haloferacaceae</taxon>
        <taxon>Salinigranum</taxon>
    </lineage>
</organism>
<dbReference type="PANTHER" id="PTHR43711:SF1">
    <property type="entry name" value="HISTIDINE KINASE 1"/>
    <property type="match status" value="1"/>
</dbReference>
<name>A0A2I8VK70_9EURY</name>
<dbReference type="InterPro" id="IPR005467">
    <property type="entry name" value="His_kinase_dom"/>
</dbReference>
<evidence type="ECO:0000256" key="4">
    <source>
        <dbReference type="ARBA" id="ARBA00022679"/>
    </source>
</evidence>
<feature type="domain" description="PAS" evidence="10">
    <location>
        <begin position="266"/>
        <end position="336"/>
    </location>
</feature>
<dbReference type="EC" id="2.7.13.3" evidence="2"/>
<keyword evidence="3 7" id="KW-0597">Phosphoprotein</keyword>
<dbReference type="Pfam" id="PF08448">
    <property type="entry name" value="PAS_4"/>
    <property type="match status" value="3"/>
</dbReference>
<feature type="domain" description="PAS" evidence="10">
    <location>
        <begin position="140"/>
        <end position="209"/>
    </location>
</feature>
<feature type="domain" description="PAS" evidence="10">
    <location>
        <begin position="392"/>
        <end position="437"/>
    </location>
</feature>
<dbReference type="InterPro" id="IPR036890">
    <property type="entry name" value="HATPase_C_sf"/>
</dbReference>
<dbReference type="InterPro" id="IPR000014">
    <property type="entry name" value="PAS"/>
</dbReference>
<feature type="domain" description="Response regulatory" evidence="9">
    <location>
        <begin position="9"/>
        <end position="125"/>
    </location>
</feature>
<dbReference type="InterPro" id="IPR035965">
    <property type="entry name" value="PAS-like_dom_sf"/>
</dbReference>
<dbReference type="SMART" id="SM00091">
    <property type="entry name" value="PAS"/>
    <property type="match status" value="3"/>
</dbReference>
<dbReference type="SUPFAM" id="SSF52172">
    <property type="entry name" value="CheY-like"/>
    <property type="match status" value="1"/>
</dbReference>
<dbReference type="RefSeq" id="WP_103426007.1">
    <property type="nucleotide sequence ID" value="NZ_CP026309.1"/>
</dbReference>
<dbReference type="PROSITE" id="PS50109">
    <property type="entry name" value="HIS_KIN"/>
    <property type="match status" value="1"/>
</dbReference>
<dbReference type="InterPro" id="IPR004358">
    <property type="entry name" value="Sig_transdc_His_kin-like_C"/>
</dbReference>
<dbReference type="SUPFAM" id="SSF55874">
    <property type="entry name" value="ATPase domain of HSP90 chaperone/DNA topoisomerase II/histidine kinase"/>
    <property type="match status" value="1"/>
</dbReference>
<evidence type="ECO:0000259" key="9">
    <source>
        <dbReference type="PROSITE" id="PS50110"/>
    </source>
</evidence>
<evidence type="ECO:0000313" key="13">
    <source>
        <dbReference type="Proteomes" id="UP000236584"/>
    </source>
</evidence>
<dbReference type="CDD" id="cd00130">
    <property type="entry name" value="PAS"/>
    <property type="match status" value="2"/>
</dbReference>
<dbReference type="SUPFAM" id="SSF55785">
    <property type="entry name" value="PYP-like sensor domain (PAS domain)"/>
    <property type="match status" value="3"/>
</dbReference>
<evidence type="ECO:0000256" key="3">
    <source>
        <dbReference type="ARBA" id="ARBA00022553"/>
    </source>
</evidence>
<dbReference type="NCBIfam" id="TIGR00229">
    <property type="entry name" value="sensory_box"/>
    <property type="match status" value="3"/>
</dbReference>
<proteinExistence type="predicted"/>
<dbReference type="PROSITE" id="PS50110">
    <property type="entry name" value="RESPONSE_REGULATORY"/>
    <property type="match status" value="1"/>
</dbReference>
<dbReference type="OrthoDB" id="8127at2157"/>
<evidence type="ECO:0000256" key="6">
    <source>
        <dbReference type="ARBA" id="ARBA00023012"/>
    </source>
</evidence>
<dbReference type="SMART" id="SM00387">
    <property type="entry name" value="HATPase_c"/>
    <property type="match status" value="1"/>
</dbReference>
<dbReference type="Pfam" id="PF00072">
    <property type="entry name" value="Response_reg"/>
    <property type="match status" value="1"/>
</dbReference>
<feature type="modified residue" description="4-aspartylphosphate" evidence="7">
    <location>
        <position position="60"/>
    </location>
</feature>
<dbReference type="SMART" id="SM00086">
    <property type="entry name" value="PAC"/>
    <property type="match status" value="2"/>
</dbReference>
<dbReference type="InterPro" id="IPR001789">
    <property type="entry name" value="Sig_transdc_resp-reg_receiver"/>
</dbReference>
<dbReference type="CDD" id="cd00082">
    <property type="entry name" value="HisKA"/>
    <property type="match status" value="1"/>
</dbReference>
<feature type="domain" description="PAC" evidence="11">
    <location>
        <begin position="213"/>
        <end position="265"/>
    </location>
</feature>
<dbReference type="InterPro" id="IPR003661">
    <property type="entry name" value="HisK_dim/P_dom"/>
</dbReference>
<dbReference type="PROSITE" id="PS50113">
    <property type="entry name" value="PAC"/>
    <property type="match status" value="1"/>
</dbReference>
<evidence type="ECO:0000256" key="1">
    <source>
        <dbReference type="ARBA" id="ARBA00000085"/>
    </source>
</evidence>
<keyword evidence="6" id="KW-0902">Two-component regulatory system</keyword>
<feature type="domain" description="Histidine kinase" evidence="8">
    <location>
        <begin position="527"/>
        <end position="717"/>
    </location>
</feature>
<dbReference type="CDD" id="cd00156">
    <property type="entry name" value="REC"/>
    <property type="match status" value="1"/>
</dbReference>
<dbReference type="PANTHER" id="PTHR43711">
    <property type="entry name" value="TWO-COMPONENT HISTIDINE KINASE"/>
    <property type="match status" value="1"/>
</dbReference>
<evidence type="ECO:0000313" key="12">
    <source>
        <dbReference type="EMBL" id="AUV82318.1"/>
    </source>
</evidence>
<dbReference type="InterPro" id="IPR000700">
    <property type="entry name" value="PAS-assoc_C"/>
</dbReference>
<dbReference type="GO" id="GO:0000155">
    <property type="term" value="F:phosphorelay sensor kinase activity"/>
    <property type="evidence" value="ECO:0007669"/>
    <property type="project" value="InterPro"/>
</dbReference>
<dbReference type="Pfam" id="PF02518">
    <property type="entry name" value="HATPase_c"/>
    <property type="match status" value="1"/>
</dbReference>
<evidence type="ECO:0000259" key="11">
    <source>
        <dbReference type="PROSITE" id="PS50113"/>
    </source>
</evidence>
<dbReference type="SMART" id="SM00388">
    <property type="entry name" value="HisKA"/>
    <property type="match status" value="1"/>
</dbReference>
<dbReference type="InterPro" id="IPR050736">
    <property type="entry name" value="Sensor_HK_Regulatory"/>
</dbReference>
<gene>
    <name evidence="12" type="ORF">C2R22_12265</name>
</gene>
<evidence type="ECO:0000259" key="10">
    <source>
        <dbReference type="PROSITE" id="PS50112"/>
    </source>
</evidence>